<proteinExistence type="inferred from homology"/>
<dbReference type="STRING" id="1300349.I603_0794"/>
<keyword evidence="9" id="KW-1185">Reference proteome</keyword>
<evidence type="ECO:0000256" key="5">
    <source>
        <dbReference type="SAM" id="MobiDB-lite"/>
    </source>
</evidence>
<sequence length="313" mass="32338">MAPPSSRRSGFSKKAQFSLFTGYLLAGAGALLGFGLLLLSLWQPSAFAPLRGLAGDVVAPAGEATAAARSGRNDLFGGISGYFRAGSQNAALREEVELARIRLGEAEAIKAENRRLKALLAMREGEAKPVATARLVGSTASSGRRLAFLGVGRSDGVAPGMPVVSERGVIGRVLETGRISSRVLLLTDSESVLPVRRARDDVVAFAEGRGDGLLRVRLVNLGINPLKVGDLMVTSGAGGYYRPGVAVAIITETTADGGIARLVAEPSATNYVAVEPVFQPAAVAALRDPRVPLDNTQVPAAETAAAPGDGEGR</sequence>
<evidence type="ECO:0000259" key="7">
    <source>
        <dbReference type="Pfam" id="PF04085"/>
    </source>
</evidence>
<dbReference type="Pfam" id="PF04085">
    <property type="entry name" value="MreC"/>
    <property type="match status" value="1"/>
</dbReference>
<comment type="similarity">
    <text evidence="1">Belongs to the MreC family.</text>
</comment>
<organism evidence="8 9">
    <name type="scientific">Erythrobacter dokdonensis DSW-74</name>
    <dbReference type="NCBI Taxonomy" id="1300349"/>
    <lineage>
        <taxon>Bacteria</taxon>
        <taxon>Pseudomonadati</taxon>
        <taxon>Pseudomonadota</taxon>
        <taxon>Alphaproteobacteria</taxon>
        <taxon>Sphingomonadales</taxon>
        <taxon>Erythrobacteraceae</taxon>
        <taxon>Erythrobacter/Porphyrobacter group</taxon>
        <taxon>Erythrobacter</taxon>
    </lineage>
</organism>
<dbReference type="GO" id="GO:0008360">
    <property type="term" value="P:regulation of cell shape"/>
    <property type="evidence" value="ECO:0007669"/>
    <property type="project" value="UniProtKB-KW"/>
</dbReference>
<evidence type="ECO:0000256" key="4">
    <source>
        <dbReference type="ARBA" id="ARBA00032089"/>
    </source>
</evidence>
<keyword evidence="6" id="KW-0812">Transmembrane</keyword>
<evidence type="ECO:0000256" key="3">
    <source>
        <dbReference type="ARBA" id="ARBA00022960"/>
    </source>
</evidence>
<protein>
    <recommendedName>
        <fullName evidence="2">Cell shape-determining protein MreC</fullName>
    </recommendedName>
    <alternativeName>
        <fullName evidence="4">Cell shape protein MreC</fullName>
    </alternativeName>
</protein>
<dbReference type="InterPro" id="IPR042177">
    <property type="entry name" value="Cell/Rod_1"/>
</dbReference>
<evidence type="ECO:0000313" key="9">
    <source>
        <dbReference type="Proteomes" id="UP000092484"/>
    </source>
</evidence>
<dbReference type="Gene3D" id="2.40.10.350">
    <property type="entry name" value="Rod shape-determining protein MreC, domain 2"/>
    <property type="match status" value="1"/>
</dbReference>
<dbReference type="EMBL" id="LZYB01000001">
    <property type="protein sequence ID" value="OBV12663.1"/>
    <property type="molecule type" value="Genomic_DNA"/>
</dbReference>
<dbReference type="Gene3D" id="2.40.10.340">
    <property type="entry name" value="Rod shape-determining protein MreC, domain 1"/>
    <property type="match status" value="1"/>
</dbReference>
<dbReference type="Proteomes" id="UP000092484">
    <property type="component" value="Unassembled WGS sequence"/>
</dbReference>
<dbReference type="PANTHER" id="PTHR34138">
    <property type="entry name" value="CELL SHAPE-DETERMINING PROTEIN MREC"/>
    <property type="match status" value="1"/>
</dbReference>
<comment type="caution">
    <text evidence="8">The sequence shown here is derived from an EMBL/GenBank/DDBJ whole genome shotgun (WGS) entry which is preliminary data.</text>
</comment>
<dbReference type="PATRIC" id="fig|1300349.4.peg.788"/>
<dbReference type="GO" id="GO:0005886">
    <property type="term" value="C:plasma membrane"/>
    <property type="evidence" value="ECO:0007669"/>
    <property type="project" value="TreeGrafter"/>
</dbReference>
<feature type="transmembrane region" description="Helical" evidence="6">
    <location>
        <begin position="20"/>
        <end position="42"/>
    </location>
</feature>
<keyword evidence="6" id="KW-1133">Transmembrane helix</keyword>
<dbReference type="InterPro" id="IPR042175">
    <property type="entry name" value="Cell/Rod_MreC_2"/>
</dbReference>
<gene>
    <name evidence="8" type="ORF">I603_0794</name>
</gene>
<evidence type="ECO:0000313" key="8">
    <source>
        <dbReference type="EMBL" id="OBV12663.1"/>
    </source>
</evidence>
<feature type="region of interest" description="Disordered" evidence="5">
    <location>
        <begin position="293"/>
        <end position="313"/>
    </location>
</feature>
<evidence type="ECO:0000256" key="1">
    <source>
        <dbReference type="ARBA" id="ARBA00009369"/>
    </source>
</evidence>
<dbReference type="InterPro" id="IPR007221">
    <property type="entry name" value="MreC"/>
</dbReference>
<keyword evidence="6" id="KW-0472">Membrane</keyword>
<dbReference type="InterPro" id="IPR055342">
    <property type="entry name" value="MreC_beta-barrel_core"/>
</dbReference>
<dbReference type="RefSeq" id="WP_084439812.1">
    <property type="nucleotide sequence ID" value="NZ_LZYB01000001.1"/>
</dbReference>
<evidence type="ECO:0000256" key="2">
    <source>
        <dbReference type="ARBA" id="ARBA00013855"/>
    </source>
</evidence>
<reference evidence="8 9" key="1">
    <citation type="submission" date="2016-06" db="EMBL/GenBank/DDBJ databases">
        <title>Genome sequence of Porphyrobacter dokdonensis DSW-74.</title>
        <authorList>
            <person name="Kim J.F."/>
            <person name="Song J.Y."/>
        </authorList>
    </citation>
    <scope>NUCLEOTIDE SEQUENCE [LARGE SCALE GENOMIC DNA]</scope>
    <source>
        <strain evidence="8 9">DSW-74</strain>
    </source>
</reference>
<dbReference type="PANTHER" id="PTHR34138:SF1">
    <property type="entry name" value="CELL SHAPE-DETERMINING PROTEIN MREC"/>
    <property type="match status" value="1"/>
</dbReference>
<accession>A0A1A7BJC8</accession>
<keyword evidence="3" id="KW-0133">Cell shape</keyword>
<feature type="domain" description="Rod shape-determining protein MreC beta-barrel core" evidence="7">
    <location>
        <begin position="137"/>
        <end position="268"/>
    </location>
</feature>
<dbReference type="AlphaFoldDB" id="A0A1A7BJC8"/>
<name>A0A1A7BJC8_9SPHN</name>
<evidence type="ECO:0000256" key="6">
    <source>
        <dbReference type="SAM" id="Phobius"/>
    </source>
</evidence>